<organism evidence="3 4">
    <name type="scientific">Cutaneotrichosporon spelunceum</name>
    <dbReference type="NCBI Taxonomy" id="1672016"/>
    <lineage>
        <taxon>Eukaryota</taxon>
        <taxon>Fungi</taxon>
        <taxon>Dikarya</taxon>
        <taxon>Basidiomycota</taxon>
        <taxon>Agaricomycotina</taxon>
        <taxon>Tremellomycetes</taxon>
        <taxon>Trichosporonales</taxon>
        <taxon>Trichosporonaceae</taxon>
        <taxon>Cutaneotrichosporon</taxon>
    </lineage>
</organism>
<reference evidence="3" key="1">
    <citation type="journal article" date="2023" name="BMC Genomics">
        <title>Chromosome-level genome assemblies of Cutaneotrichosporon spp. (Trichosporonales, Basidiomycota) reveal imbalanced evolution between nucleotide sequences and chromosome synteny.</title>
        <authorList>
            <person name="Kobayashi Y."/>
            <person name="Kayamori A."/>
            <person name="Aoki K."/>
            <person name="Shiwa Y."/>
            <person name="Matsutani M."/>
            <person name="Fujita N."/>
            <person name="Sugita T."/>
            <person name="Iwasaki W."/>
            <person name="Tanaka N."/>
            <person name="Takashima M."/>
        </authorList>
    </citation>
    <scope>NUCLEOTIDE SEQUENCE</scope>
    <source>
        <strain evidence="3">HIS016</strain>
    </source>
</reference>
<feature type="region of interest" description="Disordered" evidence="2">
    <location>
        <begin position="148"/>
        <end position="172"/>
    </location>
</feature>
<evidence type="ECO:0000313" key="3">
    <source>
        <dbReference type="EMBL" id="GMK59893.1"/>
    </source>
</evidence>
<keyword evidence="4" id="KW-1185">Reference proteome</keyword>
<evidence type="ECO:0000313" key="4">
    <source>
        <dbReference type="Proteomes" id="UP001222932"/>
    </source>
</evidence>
<sequence length="448" mass="48847">MAIIEEVASSQTKRQPPVTIEELSDTPPEAQYEPSTGEAVKSDTSLTAKLKSITSRLVPPDDDPSDPAFQSTAAGALRELGEVVASPEWDKLSREDQAAVYIPAIRLNSPSSSPSFSSSTPLVVPAPPDASSFALYLLQNPLRTTFSHPSLSAGTRARSRPHGGANAMDDLHDDSAWKTPGIDNALAWCASQFSASEVERHLSLLLPPTLTMMDDWQPVWRDRGARVLASWVEKVDPGELRRRGLDTLLLKSLTHSLSLHHDPPLTHVFPVTLTIAEHLDGEHKAQAYAEIVDRGLVAGWTYASSSAIAVLADIARNAEALISVLGVGFARWLKSTIPSLLAPLQHEPTPNRLELYAANLSTLLALLKTLRGTGRVDRWRGQILDVVARVWVQVNDYGYLDKEKATADTVLNLTRDVYAEVAAQCPSVQEREFAQLRALGPRFETLIA</sequence>
<dbReference type="InterPro" id="IPR018870">
    <property type="entry name" value="Tti2"/>
</dbReference>
<dbReference type="PANTHER" id="PTHR32226:SF2">
    <property type="entry name" value="TELO2-INTERACTING PROTEIN 2"/>
    <property type="match status" value="1"/>
</dbReference>
<protein>
    <submittedName>
        <fullName evidence="3">Uncharacterized protein</fullName>
    </submittedName>
</protein>
<accession>A0AAD3TZS1</accession>
<reference evidence="3" key="2">
    <citation type="submission" date="2023-06" db="EMBL/GenBank/DDBJ databases">
        <authorList>
            <person name="Kobayashi Y."/>
            <person name="Kayamori A."/>
            <person name="Aoki K."/>
            <person name="Shiwa Y."/>
            <person name="Fujita N."/>
            <person name="Sugita T."/>
            <person name="Iwasaki W."/>
            <person name="Tanaka N."/>
            <person name="Takashima M."/>
        </authorList>
    </citation>
    <scope>NUCLEOTIDE SEQUENCE</scope>
    <source>
        <strain evidence="3">HIS016</strain>
    </source>
</reference>
<dbReference type="GO" id="GO:0005829">
    <property type="term" value="C:cytosol"/>
    <property type="evidence" value="ECO:0007669"/>
    <property type="project" value="TreeGrafter"/>
</dbReference>
<feature type="region of interest" description="Disordered" evidence="2">
    <location>
        <begin position="1"/>
        <end position="45"/>
    </location>
</feature>
<dbReference type="PANTHER" id="PTHR32226">
    <property type="entry name" value="TELO2-INTERACTING PROTEIN 2"/>
    <property type="match status" value="1"/>
</dbReference>
<comment type="similarity">
    <text evidence="1">Belongs to the TTI2 family.</text>
</comment>
<comment type="caution">
    <text evidence="3">The sequence shown here is derived from an EMBL/GenBank/DDBJ whole genome shotgun (WGS) entry which is preliminary data.</text>
</comment>
<name>A0AAD3TZS1_9TREE</name>
<evidence type="ECO:0000256" key="2">
    <source>
        <dbReference type="SAM" id="MobiDB-lite"/>
    </source>
</evidence>
<dbReference type="EMBL" id="BTCM01000009">
    <property type="protein sequence ID" value="GMK59893.1"/>
    <property type="molecule type" value="Genomic_DNA"/>
</dbReference>
<gene>
    <name evidence="3" type="ORF">CspeluHIS016_0901100</name>
</gene>
<dbReference type="Pfam" id="PF10521">
    <property type="entry name" value="Tti2"/>
    <property type="match status" value="1"/>
</dbReference>
<dbReference type="GO" id="GO:0110078">
    <property type="term" value="C:TTT Hsp90 cochaperone complex"/>
    <property type="evidence" value="ECO:0007669"/>
    <property type="project" value="InterPro"/>
</dbReference>
<dbReference type="AlphaFoldDB" id="A0AAD3TZS1"/>
<dbReference type="Proteomes" id="UP001222932">
    <property type="component" value="Unassembled WGS sequence"/>
</dbReference>
<evidence type="ECO:0000256" key="1">
    <source>
        <dbReference type="ARBA" id="ARBA00034736"/>
    </source>
</evidence>
<dbReference type="GO" id="GO:0005634">
    <property type="term" value="C:nucleus"/>
    <property type="evidence" value="ECO:0007669"/>
    <property type="project" value="TreeGrafter"/>
</dbReference>
<proteinExistence type="inferred from homology"/>